<dbReference type="STRING" id="5288.A0A5C5G1I9"/>
<dbReference type="InterPro" id="IPR035979">
    <property type="entry name" value="RBD_domain_sf"/>
</dbReference>
<keyword evidence="11" id="KW-1185">Reference proteome</keyword>
<feature type="compositionally biased region" description="Polar residues" evidence="8">
    <location>
        <begin position="598"/>
        <end position="615"/>
    </location>
</feature>
<feature type="region of interest" description="Disordered" evidence="8">
    <location>
        <begin position="722"/>
        <end position="745"/>
    </location>
</feature>
<evidence type="ECO:0000256" key="1">
    <source>
        <dbReference type="ARBA" id="ARBA00004123"/>
    </source>
</evidence>
<dbReference type="EMBL" id="SOZI01000027">
    <property type="protein sequence ID" value="TNY22299.1"/>
    <property type="molecule type" value="Genomic_DNA"/>
</dbReference>
<keyword evidence="6" id="KW-0694">RNA-binding</keyword>
<evidence type="ECO:0000313" key="11">
    <source>
        <dbReference type="Proteomes" id="UP000311382"/>
    </source>
</evidence>
<dbReference type="GO" id="GO:0005524">
    <property type="term" value="F:ATP binding"/>
    <property type="evidence" value="ECO:0007669"/>
    <property type="project" value="UniProtKB-KW"/>
</dbReference>
<keyword evidence="3" id="KW-0378">Hydrolase</keyword>
<dbReference type="Gene3D" id="3.30.70.330">
    <property type="match status" value="1"/>
</dbReference>
<dbReference type="InterPro" id="IPR036867">
    <property type="entry name" value="R3H_dom_sf"/>
</dbReference>
<feature type="compositionally biased region" description="Pro residues" evidence="8">
    <location>
        <begin position="696"/>
        <end position="705"/>
    </location>
</feature>
<dbReference type="GO" id="GO:0016787">
    <property type="term" value="F:hydrolase activity"/>
    <property type="evidence" value="ECO:0007669"/>
    <property type="project" value="UniProtKB-KW"/>
</dbReference>
<reference evidence="10 11" key="1">
    <citation type="submission" date="2019-03" db="EMBL/GenBank/DDBJ databases">
        <title>Rhodosporidium diobovatum UCD-FST 08-225 genome sequencing, assembly, and annotation.</title>
        <authorList>
            <person name="Fakankun I.U."/>
            <person name="Fristensky B."/>
            <person name="Levin D.B."/>
        </authorList>
    </citation>
    <scope>NUCLEOTIDE SEQUENCE [LARGE SCALE GENOMIC DNA]</scope>
    <source>
        <strain evidence="10 11">UCD-FST 08-225</strain>
    </source>
</reference>
<keyword evidence="4" id="KW-0347">Helicase</keyword>
<dbReference type="PROSITE" id="PS51061">
    <property type="entry name" value="R3H"/>
    <property type="match status" value="1"/>
</dbReference>
<dbReference type="AlphaFoldDB" id="A0A5C5G1I9"/>
<evidence type="ECO:0000256" key="5">
    <source>
        <dbReference type="ARBA" id="ARBA00022840"/>
    </source>
</evidence>
<evidence type="ECO:0000256" key="2">
    <source>
        <dbReference type="ARBA" id="ARBA00022741"/>
    </source>
</evidence>
<feature type="compositionally biased region" description="Low complexity" evidence="8">
    <location>
        <begin position="51"/>
        <end position="62"/>
    </location>
</feature>
<dbReference type="InterPro" id="IPR001374">
    <property type="entry name" value="R3H_dom"/>
</dbReference>
<dbReference type="CDD" id="cd02639">
    <property type="entry name" value="R3H_RRM"/>
    <property type="match status" value="1"/>
</dbReference>
<feature type="region of interest" description="Disordered" evidence="8">
    <location>
        <begin position="763"/>
        <end position="849"/>
    </location>
</feature>
<dbReference type="SMART" id="SM00393">
    <property type="entry name" value="R3H"/>
    <property type="match status" value="1"/>
</dbReference>
<feature type="compositionally biased region" description="Basic and acidic residues" evidence="8">
    <location>
        <begin position="1"/>
        <end position="13"/>
    </location>
</feature>
<feature type="compositionally biased region" description="Low complexity" evidence="8">
    <location>
        <begin position="629"/>
        <end position="643"/>
    </location>
</feature>
<evidence type="ECO:0000256" key="3">
    <source>
        <dbReference type="ARBA" id="ARBA00022801"/>
    </source>
</evidence>
<evidence type="ECO:0000256" key="8">
    <source>
        <dbReference type="SAM" id="MobiDB-lite"/>
    </source>
</evidence>
<feature type="compositionally biased region" description="Low complexity" evidence="8">
    <location>
        <begin position="440"/>
        <end position="457"/>
    </location>
</feature>
<dbReference type="SUPFAM" id="SSF82708">
    <property type="entry name" value="R3H domain"/>
    <property type="match status" value="1"/>
</dbReference>
<accession>A0A5C5G1I9</accession>
<evidence type="ECO:0000256" key="4">
    <source>
        <dbReference type="ARBA" id="ARBA00022806"/>
    </source>
</evidence>
<dbReference type="OrthoDB" id="434258at2759"/>
<feature type="region of interest" description="Disordered" evidence="8">
    <location>
        <begin position="1"/>
        <end position="62"/>
    </location>
</feature>
<evidence type="ECO:0000256" key="6">
    <source>
        <dbReference type="ARBA" id="ARBA00022884"/>
    </source>
</evidence>
<keyword evidence="7" id="KW-0539">Nucleus</keyword>
<gene>
    <name evidence="10" type="ORF">DMC30DRAFT_151991</name>
</gene>
<feature type="region of interest" description="Disordered" evidence="8">
    <location>
        <begin position="428"/>
        <end position="481"/>
    </location>
</feature>
<name>A0A5C5G1I9_9BASI</name>
<dbReference type="SUPFAM" id="SSF54928">
    <property type="entry name" value="RNA-binding domain, RBD"/>
    <property type="match status" value="1"/>
</dbReference>
<feature type="region of interest" description="Disordered" evidence="8">
    <location>
        <begin position="91"/>
        <end position="127"/>
    </location>
</feature>
<organism evidence="10 11">
    <name type="scientific">Rhodotorula diobovata</name>
    <dbReference type="NCBI Taxonomy" id="5288"/>
    <lineage>
        <taxon>Eukaryota</taxon>
        <taxon>Fungi</taxon>
        <taxon>Dikarya</taxon>
        <taxon>Basidiomycota</taxon>
        <taxon>Pucciniomycotina</taxon>
        <taxon>Microbotryomycetes</taxon>
        <taxon>Sporidiobolales</taxon>
        <taxon>Sporidiobolaceae</taxon>
        <taxon>Rhodotorula</taxon>
    </lineage>
</organism>
<dbReference type="GO" id="GO:0004386">
    <property type="term" value="F:helicase activity"/>
    <property type="evidence" value="ECO:0007669"/>
    <property type="project" value="UniProtKB-KW"/>
</dbReference>
<dbReference type="Pfam" id="PF01424">
    <property type="entry name" value="R3H"/>
    <property type="match status" value="1"/>
</dbReference>
<evidence type="ECO:0000313" key="10">
    <source>
        <dbReference type="EMBL" id="TNY22299.1"/>
    </source>
</evidence>
<evidence type="ECO:0000259" key="9">
    <source>
        <dbReference type="PROSITE" id="PS51061"/>
    </source>
</evidence>
<sequence>MAPDLDARMDRLSLDQGQDSHYQGHANGTLEVPTAQGVRKQRSQRFTVPTSLHSHSHSSPAPTVLPLPYQAPPPPVQAQSANPFHLADHVAHHAHHHPRSFFSPAPAPPPPHSPLDDPYAQYASYPAPPVPPTLAPDFLASPTGMSPYPGPAFRPPQPQSFAGAYHHHGAAVGAQAFHAPQMQQALSGGGGGGGFAQHVQVPQVVADHDDEIIDTAIVIKNIPFACPKEQLLGIMSSLALPPPFAFNYHFAPEDPTSFRGLAFANYRTGEEAGVVRAAMDGLEIMGRKLRCEFKKALKPGEKEAIERTKALKRMRSAQLLAVGAAGGPDFASWNRREASAPGGFGGGGGGGGGGGWNAGLGVGVGGLMGGGGLDAGQDEYGRPLALGQATFGGVGVGAGAGTGAGVGVGAGARGNGVLAQAPTSFGQRDYVPAPMEPTYSSESASASASASVSPPSSDVGTSVSQRMERGAGSVDSESGTVATTASVGPAAAAGGKNDLDLNDPPTLELYSRVLLFQGDSLRDELAFSRSLSSQQRRTVHLIAKKLGLEHRSLGDGEARHVVVYKPGTAPPPGPRRPLRGSLSTAALRRVVSRDGLGSPSSVRTANGNGHNSSSYLPPPLHTSYHFAPSHTGGSSSTGSLATSVAGRLGKKSMPDLRTGSGGHHHGLPRSPHGGAGGAVRGHSSSSASEEDSRSPSPVPAVPPMPTSISLSAHLAAYASGNGYGSASAASPLSSSPGGSGGAPAATNAASAAFTRRSYSNLRSIASSPARDHSATSTTQQQHYATIGHSFSSPARRREVPSVQGLFQAHGIPDRDSAPPTPSREQNGGAGAVRQPSGAGAEVGDWRRRG</sequence>
<dbReference type="FunFam" id="3.30.1370.50:FF:000002">
    <property type="entry name" value="Immunoglobulin mu DNA-binding protein 2"/>
    <property type="match status" value="1"/>
</dbReference>
<protein>
    <recommendedName>
        <fullName evidence="9">R3H domain-containing protein</fullName>
    </recommendedName>
</protein>
<feature type="compositionally biased region" description="Polar residues" evidence="8">
    <location>
        <begin position="774"/>
        <end position="792"/>
    </location>
</feature>
<dbReference type="GO" id="GO:0003677">
    <property type="term" value="F:DNA binding"/>
    <property type="evidence" value="ECO:0007669"/>
    <property type="project" value="UniProtKB-ARBA"/>
</dbReference>
<dbReference type="GO" id="GO:0003723">
    <property type="term" value="F:RNA binding"/>
    <property type="evidence" value="ECO:0007669"/>
    <property type="project" value="UniProtKB-KW"/>
</dbReference>
<dbReference type="GO" id="GO:0005634">
    <property type="term" value="C:nucleus"/>
    <property type="evidence" value="ECO:0007669"/>
    <property type="project" value="UniProtKB-SubCell"/>
</dbReference>
<dbReference type="InterPro" id="IPR034069">
    <property type="entry name" value="R3H_Cip2"/>
</dbReference>
<dbReference type="InterPro" id="IPR012677">
    <property type="entry name" value="Nucleotide-bd_a/b_plait_sf"/>
</dbReference>
<keyword evidence="5" id="KW-0067">ATP-binding</keyword>
<evidence type="ECO:0000256" key="7">
    <source>
        <dbReference type="ARBA" id="ARBA00023242"/>
    </source>
</evidence>
<comment type="caution">
    <text evidence="10">The sequence shown here is derived from an EMBL/GenBank/DDBJ whole genome shotgun (WGS) entry which is preliminary data.</text>
</comment>
<proteinExistence type="predicted"/>
<feature type="domain" description="R3H" evidence="9">
    <location>
        <begin position="503"/>
        <end position="567"/>
    </location>
</feature>
<dbReference type="Gene3D" id="3.30.1370.50">
    <property type="entry name" value="R3H-like domain"/>
    <property type="match status" value="1"/>
</dbReference>
<comment type="subcellular location">
    <subcellularLocation>
        <location evidence="1">Nucleus</location>
    </subcellularLocation>
</comment>
<dbReference type="Proteomes" id="UP000311382">
    <property type="component" value="Unassembled WGS sequence"/>
</dbReference>
<feature type="region of interest" description="Disordered" evidence="8">
    <location>
        <begin position="590"/>
        <end position="705"/>
    </location>
</feature>
<keyword evidence="2" id="KW-0547">Nucleotide-binding</keyword>